<protein>
    <recommendedName>
        <fullName evidence="3">Spore coat protein</fullName>
    </recommendedName>
</protein>
<organism evidence="1 2">
    <name type="scientific">Virgibacillus indicus</name>
    <dbReference type="NCBI Taxonomy" id="2024554"/>
    <lineage>
        <taxon>Bacteria</taxon>
        <taxon>Bacillati</taxon>
        <taxon>Bacillota</taxon>
        <taxon>Bacilli</taxon>
        <taxon>Bacillales</taxon>
        <taxon>Bacillaceae</taxon>
        <taxon>Virgibacillus</taxon>
    </lineage>
</organism>
<gene>
    <name evidence="1" type="ORF">CIL03_08085</name>
</gene>
<evidence type="ECO:0000313" key="2">
    <source>
        <dbReference type="Proteomes" id="UP000216498"/>
    </source>
</evidence>
<reference evidence="1 2" key="1">
    <citation type="submission" date="2017-08" db="EMBL/GenBank/DDBJ databases">
        <title>Virgibacillus indicus sp. nov. and Virgibacillus profoundi sp. nov, two moderately halophilic bacteria isolated from marine sediment by using the Microfluidic Streak Plate.</title>
        <authorList>
            <person name="Xu B."/>
            <person name="Hu B."/>
            <person name="Wang J."/>
            <person name="Zhu Y."/>
            <person name="Huang L."/>
            <person name="Du W."/>
            <person name="Huang Y."/>
        </authorList>
    </citation>
    <scope>NUCLEOTIDE SEQUENCE [LARGE SCALE GENOMIC DNA]</scope>
    <source>
        <strain evidence="1 2">IO3-P2-C2</strain>
    </source>
</reference>
<dbReference type="Proteomes" id="UP000216498">
    <property type="component" value="Unassembled WGS sequence"/>
</dbReference>
<dbReference type="RefSeq" id="WP_094885328.1">
    <property type="nucleotide sequence ID" value="NZ_NPMS01000003.1"/>
</dbReference>
<keyword evidence="2" id="KW-1185">Reference proteome</keyword>
<sequence>MKQHRCKSCQNNNSVSPAQDKMIVNPTKRVKNIRTNHRVVKNIHPTEVVNVNRTVIRNENYFPVTNSDVNETVVENYNCGSDVNSPNCRRVSPANNNNNNNNQHHNCRCKGWSWI</sequence>
<accession>A0A265NBY2</accession>
<name>A0A265NBY2_9BACI</name>
<dbReference type="InterPro" id="IPR020108">
    <property type="entry name" value="Spore_coat_CotD"/>
</dbReference>
<dbReference type="OrthoDB" id="2943345at2"/>
<dbReference type="EMBL" id="NPMS01000003">
    <property type="protein sequence ID" value="OZU88969.1"/>
    <property type="molecule type" value="Genomic_DNA"/>
</dbReference>
<dbReference type="AlphaFoldDB" id="A0A265NBY2"/>
<proteinExistence type="predicted"/>
<dbReference type="Pfam" id="PF11122">
    <property type="entry name" value="Spore-coat_CotD"/>
    <property type="match status" value="1"/>
</dbReference>
<evidence type="ECO:0000313" key="1">
    <source>
        <dbReference type="EMBL" id="OZU88969.1"/>
    </source>
</evidence>
<comment type="caution">
    <text evidence="1">The sequence shown here is derived from an EMBL/GenBank/DDBJ whole genome shotgun (WGS) entry which is preliminary data.</text>
</comment>
<evidence type="ECO:0008006" key="3">
    <source>
        <dbReference type="Google" id="ProtNLM"/>
    </source>
</evidence>